<dbReference type="InterPro" id="IPR029061">
    <property type="entry name" value="THDP-binding"/>
</dbReference>
<dbReference type="NCBIfam" id="TIGR03297">
    <property type="entry name" value="Ppyr-DeCO2ase"/>
    <property type="match status" value="1"/>
</dbReference>
<feature type="region of interest" description="Disordered" evidence="7">
    <location>
        <begin position="1208"/>
        <end position="1235"/>
    </location>
</feature>
<evidence type="ECO:0000313" key="11">
    <source>
        <dbReference type="EMBL" id="OLP89328.1"/>
    </source>
</evidence>
<feature type="transmembrane region" description="Helical" evidence="8">
    <location>
        <begin position="257"/>
        <end position="278"/>
    </location>
</feature>
<proteinExistence type="inferred from homology"/>
<feature type="transmembrane region" description="Helical" evidence="8">
    <location>
        <begin position="1721"/>
        <end position="1740"/>
    </location>
</feature>
<comment type="subcellular location">
    <subcellularLocation>
        <location evidence="1">Membrane</location>
        <topology evidence="1">Multi-pass membrane protein</topology>
    </subcellularLocation>
</comment>
<feature type="compositionally biased region" description="Polar residues" evidence="7">
    <location>
        <begin position="726"/>
        <end position="738"/>
    </location>
</feature>
<feature type="transmembrane region" description="Helical" evidence="8">
    <location>
        <begin position="1774"/>
        <end position="1796"/>
    </location>
</feature>
<feature type="transmembrane region" description="Helical" evidence="8">
    <location>
        <begin position="1582"/>
        <end position="1602"/>
    </location>
</feature>
<sequence length="2671" mass="286266">MAAASESESADSSESPDEAKKVRKIPVMVILLVELCERLTYYTLAGTQKIYLQNQLHKLPSTAAALNSVFSMLCYFWCIPGGLIADSVGRYKTIIGAGAIYATGTLCVAIAVVHAFQTSLGWMFTGGCLVLIAAGTGGIKPNIANFGADQIGDETESQRECQKTYFSLFYLAINIGVLFAFGFFTNITTGGLPGVVSQSEGYSFAYGAGAVFMIAAVLIFISFTPSYRRLPGNGLGPVKRLVRYQCRSLRGGGWRAVMSAIGWLCLPLFYIVTLAAVLTPKATTASEQVFLDPCSSASGTRRLHGGTISINDTLNDTALALGSLACVCLVVANVRCSWVQKLGDESKNSFNQVEAARTFAAIPVIIVVNLSFSLCYNSMNNAFPSQACQMDVRLGGGQLNGAFFNIADALAIVVFTPIFESCVYPLIARLKGSPVSLGQKMVTGLLVAAVSNFSAAVLEVKRRAAPPLCDVGFSQCAPGYSEDGLAGTRMRDISGFWIFLPYILVGIAEILVNPCLYCFSYESAPPQVRSLLQAVNLFFSGSVSNAFTAIVSKLLYPDDLDTGHLEYYYAVNMLLALVGIGLYFSVTRCCHSHELAEGKFSVFLQRGLSEWGGFPQVCQTGTAILAAVRKGVSTCSVMRWSLRWMVGLVESAPSAAKRDDGTGRGQAAIDIPTAGTSALVRPGDPAAQEPARGDVFAEFAALAPAAEGPAAGGASLAPMDAVQEPTSQMQMSMGSTQPESKDGSGQAGQSRPAESANSGEWASFDFPEPSASPSSPSEWASFDLPAQPDASLPSAASGAATAAPNSAAEEGEWASFDFPAQPSSASGGAGAAAKPSVSPQWDAFDELDESRHSAGPNAAKDKWDAFSGAMEEPHGDAGPSAAKDKWDAFSGAMEEPHGDAGSGQAGQSRPAESANSGEWASFDFPGPSASPSSPSGPSAAKDKWDAFSGAMEEPHGDAGSGQAGQSRPAESANSGEWASFDFPGPSASPSSPSDWASFDVAQPSSSSRGGAPLSTPADAVAEMLDGDDFTSRASPKPSADSFPRPDRDLDASNDSEADSLVRNLCALGRFEEALRCKANGEILQRLQQAEEKKKDAVAKDDFEGAIQIRTEIKELSNALEPDAVQEKFRGYPPPRRGPLPRTCLKANKAIAGARLAADMEEDEAEKEKAGRRQSLQEVVNTRLLNRRNNLNGGNMPMSKSAFTFLKGKNAEEGSESESESDSSDDGDGLDDGLEDGPGQLLLALTAKWKSHTEKMVVQIIHSGVDVSERLLEPWDPGFRHFKQTIGAEALHFAARLGLLQASVLRQEANGLTVTDLAILEGNPNMVQELLLREQQEDEATEKEVMQAAIDAGADISLLPAIDQDLLMNRTQQNTVEDVMLTAPRLDRMSCAWQLCRLRRLCQEAPALASAHGWRRSLPKLIRLQSTTRYVRGSSSLSEAELVPGDGRSQADPRIYRPMTETVRTYLNPAHFFMLLRAHGTSFFAGVPDSLLKDVCAYITDNVPGSQHTRPKGKMSYEEASSDAESSEGSDSVAENARSIRKFPIAMILLVELCERLTYYTLAGTQKVYMQNQLHKLPSSAAALNWVFSMLCYFWCIPGGLVADSIGRYKTIIGAGVIYATGTLCVAVAVVHAFQTSLGWMFTGGCLLLIAAGTGGIKPNIANFGADQIGDETESQRECQKTYFSLFYLAINIGVLFAFGFFTSITTAGLPGLVSQSEGYSFAYGAGAVFMIAAVLIFISFTPSYRRLPGSGLGPVKRLVRYQCRSLRGGGWRAVMSAIGWLCLPFFYLVTLAAVLAPPAKSGSEEIFLDPCSSAPTRRLHGGAASSSDTLNNTALALGSLACICLVVANLNTHWVKELSDEAKDDFGVEDARATFGALPMIVIVNIAFNLCYNSMNNAFPSQACQMDLRIGSMQLNGAFFNIADAFAILVFTPLFESCLYPVIARMKGSPVRLGQKIVAGLLVACSSNLVAAALEIRRRDAPYMCDAEFSQCAPGYTEDGLHGTRMKDISAFWIFMPFTLVGIAEILVNPCMYCYSYEAAPMQVRSLLQAINLFFQGSVSNAFTSVVTKLTYPNDLDSGHLENYYYVNAALAVGGVRAVIKKEEVVLECGADASVIAANEGTALAMAAGHYLATGSIACVYLQNSGLGNTINPLLSLCSKKVYAIPALLLIGWRGEPGKKDEPQHLLQGALTPTMLENMGVPFEILPDYAEGAFEVITKAYGHMEKEKEPFALLVKKETFEKYRLSTPSSVFGGDDMLHREEILEEIIQIFPASPLVTTTGFTSREMFELRVGSMGHCSSIALGVALARPQQEVLCIDGDGAALMHMGCFATIGKCGLGNFKHVLINNAVHDSVGGQPTGLAWRCLVETGDGDKSLDRAAEQLQERCQWMGDSVSSAALEVAVSNFRSACPEPRPNCLHVLPSLVRQQRRARQMCRAIEALTSQNVLDFLQATLVSIKALRDLLVECSTTMSQLADRDWSEEERECVQASEEMPEFLLGLSSLRRLLWRLGLAAELFMSDSEGPADSPDAKALQELQSDLASSLAAAKASWAKLESDVLGLRLKLEPWQEATCFEAGGSIVESKMDLLRTAPLCPFCLLPCVPLALEDEVSSLDPGAASVPWRGGHWHVQCANFWLRHGRTSEAFKASGMDDPFKAFAVAFSSPSRLSSLT</sequence>
<comment type="caution">
    <text evidence="11">The sequence shown here is derived from an EMBL/GenBank/DDBJ whole genome shotgun (WGS) entry which is preliminary data.</text>
</comment>
<feature type="compositionally biased region" description="Low complexity" evidence="7">
    <location>
        <begin position="978"/>
        <end position="999"/>
    </location>
</feature>
<dbReference type="InterPro" id="IPR017684">
    <property type="entry name" value="Phosphono-pyrv_decarboxylase"/>
</dbReference>
<feature type="compositionally biased region" description="Low complexity" evidence="7">
    <location>
        <begin position="920"/>
        <end position="939"/>
    </location>
</feature>
<feature type="transmembrane region" description="Helical" evidence="8">
    <location>
        <begin position="496"/>
        <end position="519"/>
    </location>
</feature>
<dbReference type="InterPro" id="IPR000109">
    <property type="entry name" value="POT_fam"/>
</dbReference>
<dbReference type="Gene3D" id="1.20.1250.20">
    <property type="entry name" value="MFS general substrate transporter like domains"/>
    <property type="match status" value="2"/>
</dbReference>
<evidence type="ECO:0000256" key="7">
    <source>
        <dbReference type="SAM" id="MobiDB-lite"/>
    </source>
</evidence>
<dbReference type="CDD" id="cd07035">
    <property type="entry name" value="TPP_PYR_POX_like"/>
    <property type="match status" value="1"/>
</dbReference>
<dbReference type="GO" id="GO:0000287">
    <property type="term" value="F:magnesium ion binding"/>
    <property type="evidence" value="ECO:0007669"/>
    <property type="project" value="InterPro"/>
</dbReference>
<evidence type="ECO:0000313" key="12">
    <source>
        <dbReference type="Proteomes" id="UP000186817"/>
    </source>
</evidence>
<dbReference type="SUPFAM" id="SSF52518">
    <property type="entry name" value="Thiamin diphosphate-binding fold (THDP-binding)"/>
    <property type="match status" value="2"/>
</dbReference>
<dbReference type="GO" id="GO:0032923">
    <property type="term" value="P:organic phosphonate biosynthetic process"/>
    <property type="evidence" value="ECO:0007669"/>
    <property type="project" value="InterPro"/>
</dbReference>
<evidence type="ECO:0000256" key="6">
    <source>
        <dbReference type="ARBA" id="ARBA00023136"/>
    </source>
</evidence>
<accession>A0A1Q9D2D7</accession>
<feature type="transmembrane region" description="Helical" evidence="8">
    <location>
        <begin position="164"/>
        <end position="184"/>
    </location>
</feature>
<dbReference type="PANTHER" id="PTHR11654">
    <property type="entry name" value="OLIGOPEPTIDE TRANSPORTER-RELATED"/>
    <property type="match status" value="1"/>
</dbReference>
<feature type="transmembrane region" description="Helical" evidence="8">
    <location>
        <begin position="399"/>
        <end position="419"/>
    </location>
</feature>
<dbReference type="InterPro" id="IPR011766">
    <property type="entry name" value="TPP_enzyme_TPP-bd"/>
</dbReference>
<feature type="transmembrane region" description="Helical" evidence="8">
    <location>
        <begin position="531"/>
        <end position="555"/>
    </location>
</feature>
<feature type="transmembrane region" description="Helical" evidence="8">
    <location>
        <begin position="1639"/>
        <end position="1660"/>
    </location>
</feature>
<feature type="transmembrane region" description="Helical" evidence="8">
    <location>
        <begin position="1681"/>
        <end position="1701"/>
    </location>
</feature>
<keyword evidence="12" id="KW-1185">Reference proteome</keyword>
<dbReference type="Pfam" id="PF02151">
    <property type="entry name" value="UVR"/>
    <property type="match status" value="1"/>
</dbReference>
<evidence type="ECO:0000256" key="5">
    <source>
        <dbReference type="ARBA" id="ARBA00023052"/>
    </source>
</evidence>
<feature type="compositionally biased region" description="Acidic residues" evidence="7">
    <location>
        <begin position="1212"/>
        <end position="1234"/>
    </location>
</feature>
<dbReference type="GO" id="GO:0016020">
    <property type="term" value="C:membrane"/>
    <property type="evidence" value="ECO:0007669"/>
    <property type="project" value="UniProtKB-SubCell"/>
</dbReference>
<keyword evidence="3 8" id="KW-0812">Transmembrane</keyword>
<evidence type="ECO:0000256" key="2">
    <source>
        <dbReference type="ARBA" id="ARBA00005982"/>
    </source>
</evidence>
<dbReference type="GO" id="GO:0022857">
    <property type="term" value="F:transmembrane transporter activity"/>
    <property type="evidence" value="ECO:0007669"/>
    <property type="project" value="InterPro"/>
</dbReference>
<dbReference type="Proteomes" id="UP000186817">
    <property type="component" value="Unassembled WGS sequence"/>
</dbReference>
<dbReference type="InterPro" id="IPR001943">
    <property type="entry name" value="UVR_dom"/>
</dbReference>
<dbReference type="OrthoDB" id="8904098at2759"/>
<feature type="transmembrane region" description="Helical" evidence="8">
    <location>
        <begin position="1873"/>
        <end position="1892"/>
    </location>
</feature>
<feature type="transmembrane region" description="Helical" evidence="8">
    <location>
        <begin position="2011"/>
        <end position="2028"/>
    </location>
</feature>
<dbReference type="Gene3D" id="3.40.50.970">
    <property type="match status" value="2"/>
</dbReference>
<feature type="domain" description="UVR" evidence="9">
    <location>
        <begin position="1085"/>
        <end position="1117"/>
    </location>
</feature>
<evidence type="ECO:0000256" key="1">
    <source>
        <dbReference type="ARBA" id="ARBA00004141"/>
    </source>
</evidence>
<evidence type="ECO:0000256" key="3">
    <source>
        <dbReference type="ARBA" id="ARBA00022692"/>
    </source>
</evidence>
<feature type="region of interest" description="Disordered" evidence="7">
    <location>
        <begin position="1505"/>
        <end position="1531"/>
    </location>
</feature>
<evidence type="ECO:0000256" key="4">
    <source>
        <dbReference type="ARBA" id="ARBA00022989"/>
    </source>
</evidence>
<dbReference type="GO" id="GO:0033980">
    <property type="term" value="F:phosphonopyruvate decarboxylase activity"/>
    <property type="evidence" value="ECO:0007669"/>
    <property type="project" value="InterPro"/>
</dbReference>
<keyword evidence="4 8" id="KW-1133">Transmembrane helix</keyword>
<feature type="compositionally biased region" description="Low complexity" evidence="7">
    <location>
        <begin position="819"/>
        <end position="839"/>
    </location>
</feature>
<dbReference type="SUPFAM" id="SSF103473">
    <property type="entry name" value="MFS general substrate transporter"/>
    <property type="match status" value="2"/>
</dbReference>
<keyword evidence="6 8" id="KW-0472">Membrane</keyword>
<name>A0A1Q9D2D7_SYMMI</name>
<feature type="transmembrane region" description="Helical" evidence="8">
    <location>
        <begin position="318"/>
        <end position="338"/>
    </location>
</feature>
<gene>
    <name evidence="11" type="primary">NPF8.3</name>
    <name evidence="11" type="ORF">AK812_SmicGene29219</name>
</gene>
<organism evidence="11 12">
    <name type="scientific">Symbiodinium microadriaticum</name>
    <name type="common">Dinoflagellate</name>
    <name type="synonym">Zooxanthella microadriatica</name>
    <dbReference type="NCBI Taxonomy" id="2951"/>
    <lineage>
        <taxon>Eukaryota</taxon>
        <taxon>Sar</taxon>
        <taxon>Alveolata</taxon>
        <taxon>Dinophyceae</taxon>
        <taxon>Suessiales</taxon>
        <taxon>Symbiodiniaceae</taxon>
        <taxon>Symbiodinium</taxon>
    </lineage>
</organism>
<feature type="transmembrane region" description="Helical" evidence="8">
    <location>
        <begin position="1955"/>
        <end position="1974"/>
    </location>
</feature>
<evidence type="ECO:0000256" key="8">
    <source>
        <dbReference type="SAM" id="Phobius"/>
    </source>
</evidence>
<feature type="region of interest" description="Disordered" evidence="7">
    <location>
        <begin position="726"/>
        <end position="1055"/>
    </location>
</feature>
<feature type="transmembrane region" description="Helical" evidence="8">
    <location>
        <begin position="122"/>
        <end position="143"/>
    </location>
</feature>
<feature type="compositionally biased region" description="Low complexity" evidence="7">
    <location>
        <begin position="762"/>
        <end position="808"/>
    </location>
</feature>
<dbReference type="GO" id="GO:0030976">
    <property type="term" value="F:thiamine pyrophosphate binding"/>
    <property type="evidence" value="ECO:0007669"/>
    <property type="project" value="InterPro"/>
</dbReference>
<feature type="transmembrane region" description="Helical" evidence="8">
    <location>
        <begin position="94"/>
        <end position="116"/>
    </location>
</feature>
<feature type="transmembrane region" description="Helical" evidence="8">
    <location>
        <begin position="359"/>
        <end position="379"/>
    </location>
</feature>
<comment type="similarity">
    <text evidence="2">Belongs to the major facilitator superfamily. Proton-dependent oligopeptide transporter (POT/PTR) (TC 2.A.17) family.</text>
</comment>
<keyword evidence="5" id="KW-0786">Thiamine pyrophosphate</keyword>
<evidence type="ECO:0000259" key="9">
    <source>
        <dbReference type="Pfam" id="PF02151"/>
    </source>
</evidence>
<dbReference type="Pfam" id="PF02775">
    <property type="entry name" value="TPP_enzyme_C"/>
    <property type="match status" value="1"/>
</dbReference>
<feature type="domain" description="Thiamine pyrophosphate enzyme TPP-binding" evidence="10">
    <location>
        <begin position="2292"/>
        <end position="2359"/>
    </location>
</feature>
<reference evidence="11 12" key="1">
    <citation type="submission" date="2016-02" db="EMBL/GenBank/DDBJ databases">
        <title>Genome analysis of coral dinoflagellate symbionts highlights evolutionary adaptations to a symbiotic lifestyle.</title>
        <authorList>
            <person name="Aranda M."/>
            <person name="Li Y."/>
            <person name="Liew Y.J."/>
            <person name="Baumgarten S."/>
            <person name="Simakov O."/>
            <person name="Wilson M."/>
            <person name="Piel J."/>
            <person name="Ashoor H."/>
            <person name="Bougouffa S."/>
            <person name="Bajic V.B."/>
            <person name="Ryu T."/>
            <person name="Ravasi T."/>
            <person name="Bayer T."/>
            <person name="Micklem G."/>
            <person name="Kim H."/>
            <person name="Bhak J."/>
            <person name="Lajeunesse T.C."/>
            <person name="Voolstra C.R."/>
        </authorList>
    </citation>
    <scope>NUCLEOTIDE SEQUENCE [LARGE SCALE GENOMIC DNA]</scope>
    <source>
        <strain evidence="11 12">CCMP2467</strain>
    </source>
</reference>
<feature type="region of interest" description="Disordered" evidence="7">
    <location>
        <begin position="1159"/>
        <end position="1179"/>
    </location>
</feature>
<feature type="transmembrane region" description="Helical" evidence="8">
    <location>
        <begin position="64"/>
        <end position="85"/>
    </location>
</feature>
<dbReference type="InterPro" id="IPR036259">
    <property type="entry name" value="MFS_trans_sf"/>
</dbReference>
<protein>
    <submittedName>
        <fullName evidence="11">Protein NRT1/ PTR FAMILY 8.3</fullName>
    </submittedName>
</protein>
<feature type="transmembrane region" description="Helical" evidence="8">
    <location>
        <begin position="1611"/>
        <end position="1633"/>
    </location>
</feature>
<feature type="transmembrane region" description="Helical" evidence="8">
    <location>
        <begin position="1913"/>
        <end position="1935"/>
    </location>
</feature>
<dbReference type="Pfam" id="PF00854">
    <property type="entry name" value="PTR2"/>
    <property type="match status" value="2"/>
</dbReference>
<feature type="transmembrane region" description="Helical" evidence="8">
    <location>
        <begin position="204"/>
        <end position="223"/>
    </location>
</feature>
<dbReference type="EMBL" id="LSRX01000766">
    <property type="protein sequence ID" value="OLP89328.1"/>
    <property type="molecule type" value="Genomic_DNA"/>
</dbReference>
<evidence type="ECO:0000259" key="10">
    <source>
        <dbReference type="Pfam" id="PF02775"/>
    </source>
</evidence>
<feature type="transmembrane region" description="Helical" evidence="8">
    <location>
        <begin position="567"/>
        <end position="586"/>
    </location>
</feature>
<dbReference type="PROSITE" id="PS00187">
    <property type="entry name" value="TPP_ENZYMES"/>
    <property type="match status" value="1"/>
</dbReference>
<dbReference type="InterPro" id="IPR000399">
    <property type="entry name" value="TPP-bd_CS"/>
</dbReference>